<feature type="transmembrane region" description="Helical" evidence="9">
    <location>
        <begin position="236"/>
        <end position="259"/>
    </location>
</feature>
<evidence type="ECO:0000256" key="6">
    <source>
        <dbReference type="ARBA" id="ARBA00023065"/>
    </source>
</evidence>
<keyword evidence="7 9" id="KW-0472">Membrane</keyword>
<keyword evidence="11" id="KW-1185">Reference proteome</keyword>
<feature type="transmembrane region" description="Helical" evidence="9">
    <location>
        <begin position="38"/>
        <end position="57"/>
    </location>
</feature>
<gene>
    <name evidence="10" type="ORF">V1264_012154</name>
</gene>
<organism evidence="10 11">
    <name type="scientific">Littorina saxatilis</name>
    <dbReference type="NCBI Taxonomy" id="31220"/>
    <lineage>
        <taxon>Eukaryota</taxon>
        <taxon>Metazoa</taxon>
        <taxon>Spiralia</taxon>
        <taxon>Lophotrochozoa</taxon>
        <taxon>Mollusca</taxon>
        <taxon>Gastropoda</taxon>
        <taxon>Caenogastropoda</taxon>
        <taxon>Littorinimorpha</taxon>
        <taxon>Littorinoidea</taxon>
        <taxon>Littorinidae</taxon>
        <taxon>Littorina</taxon>
    </lineage>
</organism>
<evidence type="ECO:0000256" key="2">
    <source>
        <dbReference type="ARBA" id="ARBA00022448"/>
    </source>
</evidence>
<evidence type="ECO:0000256" key="1">
    <source>
        <dbReference type="ARBA" id="ARBA00004651"/>
    </source>
</evidence>
<dbReference type="Proteomes" id="UP001374579">
    <property type="component" value="Unassembled WGS sequence"/>
</dbReference>
<keyword evidence="5 9" id="KW-1133">Transmembrane helix</keyword>
<dbReference type="AlphaFoldDB" id="A0AAN9BWI0"/>
<evidence type="ECO:0000313" key="10">
    <source>
        <dbReference type="EMBL" id="KAK7112754.1"/>
    </source>
</evidence>
<evidence type="ECO:0000256" key="7">
    <source>
        <dbReference type="ARBA" id="ARBA00023136"/>
    </source>
</evidence>
<feature type="transmembrane region" description="Helical" evidence="9">
    <location>
        <begin position="135"/>
        <end position="154"/>
    </location>
</feature>
<proteinExistence type="predicted"/>
<dbReference type="EMBL" id="JBAMIC010000002">
    <property type="protein sequence ID" value="KAK7112754.1"/>
    <property type="molecule type" value="Genomic_DNA"/>
</dbReference>
<dbReference type="Pfam" id="PF00876">
    <property type="entry name" value="Innexin"/>
    <property type="match status" value="1"/>
</dbReference>
<evidence type="ECO:0000256" key="9">
    <source>
        <dbReference type="SAM" id="Phobius"/>
    </source>
</evidence>
<accession>A0AAN9BWI0</accession>
<comment type="subcellular location">
    <subcellularLocation>
        <location evidence="1">Cell membrane</location>
        <topology evidence="1">Multi-pass membrane protein</topology>
    </subcellularLocation>
</comment>
<dbReference type="InterPro" id="IPR000990">
    <property type="entry name" value="Innexin"/>
</dbReference>
<evidence type="ECO:0000256" key="8">
    <source>
        <dbReference type="ARBA" id="ARBA00023303"/>
    </source>
</evidence>
<feature type="transmembrane region" description="Helical" evidence="9">
    <location>
        <begin position="112"/>
        <end position="129"/>
    </location>
</feature>
<dbReference type="GO" id="GO:0005886">
    <property type="term" value="C:plasma membrane"/>
    <property type="evidence" value="ECO:0007669"/>
    <property type="project" value="UniProtKB-SubCell"/>
</dbReference>
<dbReference type="GO" id="GO:0034220">
    <property type="term" value="P:monoatomic ion transmembrane transport"/>
    <property type="evidence" value="ECO:0007669"/>
    <property type="project" value="UniProtKB-KW"/>
</dbReference>
<keyword evidence="2" id="KW-0813">Transport</keyword>
<evidence type="ECO:0000313" key="11">
    <source>
        <dbReference type="Proteomes" id="UP001374579"/>
    </source>
</evidence>
<sequence length="260" mass="29956">MNRSEVLTLSPDSRIKGVHRSHPSMDKSLLSCMTVNKITISLLIVLVVSIALFPLVWKPLDCKCPTKFSEENCQYANAYCWTRDLRDTDSVGQAWRDSVENVQFGQEFGPRVFVSFFVVAVLLLLPHYIKPESTIYLTAVFGTILAFLWLDFTLQTSFAKWGWHRFQQIWTHDSKTWHIFTQEKACNFKEPAVFYTVNAEDHEHTENSEDPEYTKNVDVLTLQCALTVNAWSEGMFLVLWVGLVLSGLFNFRKLVIAVFK</sequence>
<keyword evidence="4 9" id="KW-0812">Transmembrane</keyword>
<evidence type="ECO:0000256" key="4">
    <source>
        <dbReference type="ARBA" id="ARBA00022692"/>
    </source>
</evidence>
<comment type="caution">
    <text evidence="10">The sequence shown here is derived from an EMBL/GenBank/DDBJ whole genome shotgun (WGS) entry which is preliminary data.</text>
</comment>
<name>A0AAN9BWI0_9CAEN</name>
<evidence type="ECO:0000256" key="3">
    <source>
        <dbReference type="ARBA" id="ARBA00022475"/>
    </source>
</evidence>
<keyword evidence="3" id="KW-1003">Cell membrane</keyword>
<reference evidence="10 11" key="1">
    <citation type="submission" date="2024-02" db="EMBL/GenBank/DDBJ databases">
        <title>Chromosome-scale genome assembly of the rough periwinkle Littorina saxatilis.</title>
        <authorList>
            <person name="De Jode A."/>
            <person name="Faria R."/>
            <person name="Formenti G."/>
            <person name="Sims Y."/>
            <person name="Smith T.P."/>
            <person name="Tracey A."/>
            <person name="Wood J.M.D."/>
            <person name="Zagrodzka Z.B."/>
            <person name="Johannesson K."/>
            <person name="Butlin R.K."/>
            <person name="Leder E.H."/>
        </authorList>
    </citation>
    <scope>NUCLEOTIDE SEQUENCE [LARGE SCALE GENOMIC DNA]</scope>
    <source>
        <strain evidence="10">Snail1</strain>
        <tissue evidence="10">Muscle</tissue>
    </source>
</reference>
<protein>
    <submittedName>
        <fullName evidence="10">Uncharacterized protein</fullName>
    </submittedName>
</protein>
<keyword evidence="6" id="KW-0406">Ion transport</keyword>
<keyword evidence="8" id="KW-0407">Ion channel</keyword>
<evidence type="ECO:0000256" key="5">
    <source>
        <dbReference type="ARBA" id="ARBA00022989"/>
    </source>
</evidence>